<dbReference type="EMBL" id="LJCR01001197">
    <property type="protein sequence ID" value="KPV50824.1"/>
    <property type="molecule type" value="Genomic_DNA"/>
</dbReference>
<protein>
    <recommendedName>
        <fullName evidence="2">STAS domain-containing protein</fullName>
    </recommendedName>
</protein>
<evidence type="ECO:0000313" key="4">
    <source>
        <dbReference type="Proteomes" id="UP000050509"/>
    </source>
</evidence>
<dbReference type="Pfam" id="PF13407">
    <property type="entry name" value="Peripla_BP_4"/>
    <property type="match status" value="1"/>
</dbReference>
<dbReference type="AlphaFoldDB" id="A0A0P9FDB4"/>
<dbReference type="InterPro" id="IPR028082">
    <property type="entry name" value="Peripla_BP_I"/>
</dbReference>
<keyword evidence="4" id="KW-1185">Reference proteome</keyword>
<evidence type="ECO:0000313" key="3">
    <source>
        <dbReference type="EMBL" id="KPV50824.1"/>
    </source>
</evidence>
<gene>
    <name evidence="3" type="ORF">SE17_24675</name>
</gene>
<dbReference type="Gene3D" id="3.30.750.24">
    <property type="entry name" value="STAS domain"/>
    <property type="match status" value="1"/>
</dbReference>
<accession>A0A0P9FDB4</accession>
<dbReference type="CDD" id="cd07041">
    <property type="entry name" value="STAS_RsbR_RsbS_like"/>
    <property type="match status" value="1"/>
</dbReference>
<feature type="domain" description="STAS" evidence="2">
    <location>
        <begin position="320"/>
        <end position="431"/>
    </location>
</feature>
<dbReference type="SUPFAM" id="SSF52091">
    <property type="entry name" value="SpoIIaa-like"/>
    <property type="match status" value="1"/>
</dbReference>
<comment type="caution">
    <text evidence="3">The sequence shown here is derived from an EMBL/GenBank/DDBJ whole genome shotgun (WGS) entry which is preliminary data.</text>
</comment>
<proteinExistence type="predicted"/>
<name>A0A0P9FDB4_9CHLR</name>
<dbReference type="PANTHER" id="PTHR33745">
    <property type="entry name" value="RSBT ANTAGONIST PROTEIN RSBS-RELATED"/>
    <property type="match status" value="1"/>
</dbReference>
<sequence>MPATPAALRIGCIHYQVSFPYWASVAQGINARAAERGARLILPTIDPEEDLPGALSEVVGQRPAAVILTNIVLGYYPEAPRRLREAGIPIVGVEVGPDANFAAVVRADERQGADLAAERLFALLGGRGKVAHIRGVTNAPHRGSAFAAALARHPGVALAYEGDGMWTQEDGAQIMRAALAADPAIRGVFAHNDLMAVGALDAIAELGHAGEITVVGFDADPEGLIAIREGRLAATVYRALYGIGRAAVDAALSVAEGATPEADIVVPVKLITPDNLVEATLDTVYLLPGLLRELVQANHTQRQTQQETIAAQRLLIRELSTPIIPISDDILIMPLIGAIDSRRAMQVMESILQAIVEHGAQFMIIDITGIAVVDTAVAHHLIQTARAIQLLGAQIILVGISPEVAQTMVGLGIDFSSLITHATLQTGLAFAQNFLARRAARAAAKH</sequence>
<dbReference type="InterPro" id="IPR025997">
    <property type="entry name" value="SBP_2_dom"/>
</dbReference>
<evidence type="ECO:0000259" key="2">
    <source>
        <dbReference type="PROSITE" id="PS50801"/>
    </source>
</evidence>
<dbReference type="Pfam" id="PF01740">
    <property type="entry name" value="STAS"/>
    <property type="match status" value="1"/>
</dbReference>
<dbReference type="InterPro" id="IPR036513">
    <property type="entry name" value="STAS_dom_sf"/>
</dbReference>
<evidence type="ECO:0000256" key="1">
    <source>
        <dbReference type="ARBA" id="ARBA00022553"/>
    </source>
</evidence>
<keyword evidence="1" id="KW-0597">Phosphoprotein</keyword>
<dbReference type="Proteomes" id="UP000050509">
    <property type="component" value="Unassembled WGS sequence"/>
</dbReference>
<organism evidence="3 4">
    <name type="scientific">Kouleothrix aurantiaca</name>
    <dbReference type="NCBI Taxonomy" id="186479"/>
    <lineage>
        <taxon>Bacteria</taxon>
        <taxon>Bacillati</taxon>
        <taxon>Chloroflexota</taxon>
        <taxon>Chloroflexia</taxon>
        <taxon>Chloroflexales</taxon>
        <taxon>Roseiflexineae</taxon>
        <taxon>Roseiflexaceae</taxon>
        <taxon>Kouleothrix</taxon>
    </lineage>
</organism>
<dbReference type="PANTHER" id="PTHR33745:SF3">
    <property type="entry name" value="RSBT CO-ANTAGONIST PROTEIN RSBRC"/>
    <property type="match status" value="1"/>
</dbReference>
<dbReference type="Gene3D" id="3.40.50.2300">
    <property type="match status" value="2"/>
</dbReference>
<dbReference type="InterPro" id="IPR002645">
    <property type="entry name" value="STAS_dom"/>
</dbReference>
<reference evidence="3 4" key="1">
    <citation type="submission" date="2015-09" db="EMBL/GenBank/DDBJ databases">
        <title>Draft genome sequence of Kouleothrix aurantiaca JCM 19913.</title>
        <authorList>
            <person name="Hemp J."/>
        </authorList>
    </citation>
    <scope>NUCLEOTIDE SEQUENCE [LARGE SCALE GENOMIC DNA]</scope>
    <source>
        <strain evidence="3 4">COM-B</strain>
    </source>
</reference>
<dbReference type="CDD" id="cd01536">
    <property type="entry name" value="PBP1_ABC_sugar_binding-like"/>
    <property type="match status" value="1"/>
</dbReference>
<dbReference type="InterPro" id="IPR051932">
    <property type="entry name" value="Bact_StressResp_Reg"/>
</dbReference>
<dbReference type="SUPFAM" id="SSF53822">
    <property type="entry name" value="Periplasmic binding protein-like I"/>
    <property type="match status" value="1"/>
</dbReference>
<dbReference type="PROSITE" id="PS50801">
    <property type="entry name" value="STAS"/>
    <property type="match status" value="1"/>
</dbReference>